<evidence type="ECO:0000256" key="5">
    <source>
        <dbReference type="ARBA" id="ARBA00022989"/>
    </source>
</evidence>
<comment type="similarity">
    <text evidence="2">Belongs to the bacterial sugar transferase family.</text>
</comment>
<dbReference type="InterPro" id="IPR017475">
    <property type="entry name" value="EPS_sugar_tfrase"/>
</dbReference>
<feature type="transmembrane region" description="Helical" evidence="7">
    <location>
        <begin position="76"/>
        <end position="96"/>
    </location>
</feature>
<protein>
    <submittedName>
        <fullName evidence="9">Sugar transferase</fullName>
    </submittedName>
</protein>
<keyword evidence="3 9" id="KW-0808">Transferase</keyword>
<keyword evidence="4 7" id="KW-0812">Transmembrane</keyword>
<dbReference type="PANTHER" id="PTHR30576">
    <property type="entry name" value="COLANIC BIOSYNTHESIS UDP-GLUCOSE LIPID CARRIER TRANSFERASE"/>
    <property type="match status" value="1"/>
</dbReference>
<proteinExistence type="inferred from homology"/>
<keyword evidence="6 7" id="KW-0472">Membrane</keyword>
<accession>A0ABS9VS74</accession>
<organism evidence="9 10">
    <name type="scientific">Bifidobacterium amazonense</name>
    <dbReference type="NCBI Taxonomy" id="2809027"/>
    <lineage>
        <taxon>Bacteria</taxon>
        <taxon>Bacillati</taxon>
        <taxon>Actinomycetota</taxon>
        <taxon>Actinomycetes</taxon>
        <taxon>Bifidobacteriales</taxon>
        <taxon>Bifidobacteriaceae</taxon>
        <taxon>Bifidobacterium</taxon>
    </lineage>
</organism>
<reference evidence="9 10" key="2">
    <citation type="journal article" date="2021" name="Syst. Appl. Microbiol.">
        <title>Phylogenetic classification of ten novel species belonging to the genus Bifidobacterium comprising B. phasiani sp. nov., B. pongonis sp. nov., B. saguinibicoloris sp. nov., B. colobi sp. nov., B. simiiventris sp. nov., B. santillanense sp. nov., B. miconis sp. nov., B. amazonense sp. nov., B. pluvialisilvae sp. nov., and B. miconisargentati sp. nov.</title>
        <authorList>
            <person name="Lugli G.A."/>
            <person name="Calvete-Torre I."/>
            <person name="Alessandri G."/>
            <person name="Milani C."/>
            <person name="Turroni F."/>
            <person name="Laiolo P."/>
            <person name="Ossiprandi M.C."/>
            <person name="Margolles A."/>
            <person name="Ruiz L."/>
            <person name="Ventura M."/>
        </authorList>
    </citation>
    <scope>NUCLEOTIDE SEQUENCE [LARGE SCALE GENOMIC DNA]</scope>
    <source>
        <strain evidence="9 10">MA1</strain>
    </source>
</reference>
<evidence type="ECO:0000256" key="4">
    <source>
        <dbReference type="ARBA" id="ARBA00022692"/>
    </source>
</evidence>
<feature type="transmembrane region" description="Helical" evidence="7">
    <location>
        <begin position="134"/>
        <end position="157"/>
    </location>
</feature>
<evidence type="ECO:0000256" key="7">
    <source>
        <dbReference type="SAM" id="Phobius"/>
    </source>
</evidence>
<evidence type="ECO:0000256" key="6">
    <source>
        <dbReference type="ARBA" id="ARBA00023136"/>
    </source>
</evidence>
<dbReference type="RefSeq" id="WP_241512775.1">
    <property type="nucleotide sequence ID" value="NZ_JAFEJT020000003.1"/>
</dbReference>
<dbReference type="Proteomes" id="UP000710815">
    <property type="component" value="Unassembled WGS sequence"/>
</dbReference>
<evidence type="ECO:0000256" key="1">
    <source>
        <dbReference type="ARBA" id="ARBA00004141"/>
    </source>
</evidence>
<keyword evidence="5 7" id="KW-1133">Transmembrane helix</keyword>
<evidence type="ECO:0000256" key="3">
    <source>
        <dbReference type="ARBA" id="ARBA00022679"/>
    </source>
</evidence>
<evidence type="ECO:0000259" key="8">
    <source>
        <dbReference type="Pfam" id="PF02397"/>
    </source>
</evidence>
<feature type="transmembrane region" description="Helical" evidence="7">
    <location>
        <begin position="33"/>
        <end position="56"/>
    </location>
</feature>
<sequence>MTANKPVQYTDSIDVFADAAQQRLEHTMSWRSAVNAVLMFADALMFAVAMTAMQALQSGGQLHDLHAVRMHWTMPMAVGVLCSAVMWVVSLGIAGIYHRHVMGDGYQVNVMILKAGLICWFVQCAFSFATGLELTLTGLTLALVLGVVLTMIERMALRPVIARLRLRGRFAYDTAVVGSPEGIRKTLRFLGQRQQLNYNPIVVCPIRWNERADGIEADLSCDPADFAAAAGRPVEVVAYAPSHFTGRLADAGVQTVMVCDVLRRFSDAFNTFSVRMESMGMEVALITSAADAAGHETQIRSIQDTTILTLRLPQYSAHTRIVKRLFDIVLSVLALAVSAIVTIPVAIAIKLTDGGPVFYTQRRIGLRGEPFNMIKFRSMVVNADALKAQLAKENGQEGRFIFKMKNDPRITPVGRFIRRFSIDELPQFINVLRGDMSIVGPRPPLPEEHARYNQIYATRMLVKPGITGPWQVSGRSDLSAEESERLDVSYVQNWSIAGDLVLMLRTVSAVVMQRGAY</sequence>
<evidence type="ECO:0000313" key="10">
    <source>
        <dbReference type="Proteomes" id="UP000710815"/>
    </source>
</evidence>
<evidence type="ECO:0000256" key="2">
    <source>
        <dbReference type="ARBA" id="ARBA00006464"/>
    </source>
</evidence>
<dbReference type="GO" id="GO:0016740">
    <property type="term" value="F:transferase activity"/>
    <property type="evidence" value="ECO:0007669"/>
    <property type="project" value="UniProtKB-KW"/>
</dbReference>
<dbReference type="EMBL" id="JAFEJT020000003">
    <property type="protein sequence ID" value="MCH9274936.1"/>
    <property type="molecule type" value="Genomic_DNA"/>
</dbReference>
<gene>
    <name evidence="9" type="ORF">JS533_001360</name>
</gene>
<name>A0ABS9VS74_9BIFI</name>
<dbReference type="Pfam" id="PF02397">
    <property type="entry name" value="Bac_transf"/>
    <property type="match status" value="1"/>
</dbReference>
<reference evidence="9 10" key="1">
    <citation type="journal article" date="2021" name="Environ. Microbiol.">
        <title>Genetic insights into the dark matter of the mammalian gut microbiota through targeted genome reconstruction.</title>
        <authorList>
            <person name="Lugli G.A."/>
            <person name="Alessandri G."/>
            <person name="Milani C."/>
            <person name="Viappiani A."/>
            <person name="Fontana F."/>
            <person name="Tarracchini C."/>
            <person name="Mancabelli L."/>
            <person name="Argentini C."/>
            <person name="Ruiz L."/>
            <person name="Margolles A."/>
            <person name="van Sinderen D."/>
            <person name="Turroni F."/>
            <person name="Ventura M."/>
        </authorList>
    </citation>
    <scope>NUCLEOTIDE SEQUENCE [LARGE SCALE GENOMIC DNA]</scope>
    <source>
        <strain evidence="9 10">MA1</strain>
    </source>
</reference>
<feature type="transmembrane region" description="Helical" evidence="7">
    <location>
        <begin position="108"/>
        <end position="128"/>
    </location>
</feature>
<evidence type="ECO:0000313" key="9">
    <source>
        <dbReference type="EMBL" id="MCH9274936.1"/>
    </source>
</evidence>
<keyword evidence="10" id="KW-1185">Reference proteome</keyword>
<dbReference type="NCBIfam" id="TIGR03025">
    <property type="entry name" value="EPS_sugtrans"/>
    <property type="match status" value="1"/>
</dbReference>
<comment type="caution">
    <text evidence="9">The sequence shown here is derived from an EMBL/GenBank/DDBJ whole genome shotgun (WGS) entry which is preliminary data.</text>
</comment>
<feature type="domain" description="Bacterial sugar transferase" evidence="8">
    <location>
        <begin position="323"/>
        <end position="511"/>
    </location>
</feature>
<comment type="subcellular location">
    <subcellularLocation>
        <location evidence="1">Membrane</location>
        <topology evidence="1">Multi-pass membrane protein</topology>
    </subcellularLocation>
</comment>
<dbReference type="PANTHER" id="PTHR30576:SF10">
    <property type="entry name" value="SLL5057 PROTEIN"/>
    <property type="match status" value="1"/>
</dbReference>
<feature type="transmembrane region" description="Helical" evidence="7">
    <location>
        <begin position="325"/>
        <end position="349"/>
    </location>
</feature>
<dbReference type="InterPro" id="IPR003362">
    <property type="entry name" value="Bact_transf"/>
</dbReference>